<feature type="domain" description="DDE Tnp4" evidence="8">
    <location>
        <begin position="69"/>
        <end position="203"/>
    </location>
</feature>
<dbReference type="PANTHER" id="PTHR22930">
    <property type="match status" value="1"/>
</dbReference>
<dbReference type="InterPro" id="IPR045249">
    <property type="entry name" value="HARBI1-like"/>
</dbReference>
<dbReference type="EMBL" id="SSTD01013865">
    <property type="protein sequence ID" value="TYK05461.1"/>
    <property type="molecule type" value="Genomic_DNA"/>
</dbReference>
<comment type="subcellular location">
    <subcellularLocation>
        <location evidence="2">Nucleus</location>
    </subcellularLocation>
</comment>
<keyword evidence="5" id="KW-0479">Metal-binding</keyword>
<dbReference type="Pfam" id="PF13359">
    <property type="entry name" value="DDE_Tnp_4"/>
    <property type="match status" value="1"/>
</dbReference>
<dbReference type="GO" id="GO:0005634">
    <property type="term" value="C:nucleus"/>
    <property type="evidence" value="ECO:0007669"/>
    <property type="project" value="UniProtKB-SubCell"/>
</dbReference>
<comment type="cofactor">
    <cofactor evidence="1">
        <name>a divalent metal cation</name>
        <dbReference type="ChEBI" id="CHEBI:60240"/>
    </cofactor>
</comment>
<evidence type="ECO:0000256" key="5">
    <source>
        <dbReference type="ARBA" id="ARBA00022723"/>
    </source>
</evidence>
<dbReference type="PANTHER" id="PTHR22930:SF293">
    <property type="entry name" value="PROTEIN ALP1-LIKE"/>
    <property type="match status" value="1"/>
</dbReference>
<organism evidence="9 10">
    <name type="scientific">Cucumis melo var. makuwa</name>
    <name type="common">Oriental melon</name>
    <dbReference type="NCBI Taxonomy" id="1194695"/>
    <lineage>
        <taxon>Eukaryota</taxon>
        <taxon>Viridiplantae</taxon>
        <taxon>Streptophyta</taxon>
        <taxon>Embryophyta</taxon>
        <taxon>Tracheophyta</taxon>
        <taxon>Spermatophyta</taxon>
        <taxon>Magnoliopsida</taxon>
        <taxon>eudicotyledons</taxon>
        <taxon>Gunneridae</taxon>
        <taxon>Pentapetalae</taxon>
        <taxon>rosids</taxon>
        <taxon>fabids</taxon>
        <taxon>Cucurbitales</taxon>
        <taxon>Cucurbitaceae</taxon>
        <taxon>Benincaseae</taxon>
        <taxon>Cucumis</taxon>
    </lineage>
</organism>
<dbReference type="GO" id="GO:0004518">
    <property type="term" value="F:nuclease activity"/>
    <property type="evidence" value="ECO:0007669"/>
    <property type="project" value="UniProtKB-KW"/>
</dbReference>
<name>A0A5D3C0L9_CUCMM</name>
<gene>
    <name evidence="9" type="ORF">E5676_scaffold83G001650</name>
</gene>
<sequence length="244" mass="27784">MSATANVGALMNDNKCCHIHPTILDIELVVGISSIEIIDVEEMVAMFFHVLAHDIKVNVLQNNRPRCRTHKGKIVTNVLGVCDTKSDFIFVLAGWEGFVVDSCILRDAFARPNRLQVPKGYPNAERFLVPYRRQRYHLKEWCSARNVPSTAKEYFNMKHSSIRNVIECVFGLLKGRLVIFHGKSNCPVQFQCCTILACCLLHNLINRKMTNVDDLDDIDKGDSTYTMTTASDDIHYIEMSNEWT</sequence>
<comment type="similarity">
    <text evidence="3">Belongs to the HARBI1 family.</text>
</comment>
<keyword evidence="7" id="KW-0539">Nucleus</keyword>
<evidence type="ECO:0000256" key="3">
    <source>
        <dbReference type="ARBA" id="ARBA00006958"/>
    </source>
</evidence>
<evidence type="ECO:0000313" key="10">
    <source>
        <dbReference type="Proteomes" id="UP000321947"/>
    </source>
</evidence>
<evidence type="ECO:0000256" key="6">
    <source>
        <dbReference type="ARBA" id="ARBA00022801"/>
    </source>
</evidence>
<accession>A0A5D3C0L9</accession>
<evidence type="ECO:0000259" key="8">
    <source>
        <dbReference type="Pfam" id="PF13359"/>
    </source>
</evidence>
<dbReference type="GO" id="GO:0046872">
    <property type="term" value="F:metal ion binding"/>
    <property type="evidence" value="ECO:0007669"/>
    <property type="project" value="UniProtKB-KW"/>
</dbReference>
<dbReference type="InterPro" id="IPR027806">
    <property type="entry name" value="HARBI1_dom"/>
</dbReference>
<dbReference type="Proteomes" id="UP000321947">
    <property type="component" value="Unassembled WGS sequence"/>
</dbReference>
<evidence type="ECO:0000313" key="9">
    <source>
        <dbReference type="EMBL" id="TYK05461.1"/>
    </source>
</evidence>
<comment type="caution">
    <text evidence="9">The sequence shown here is derived from an EMBL/GenBank/DDBJ whole genome shotgun (WGS) entry which is preliminary data.</text>
</comment>
<protein>
    <submittedName>
        <fullName evidence="9">Putative nuclease HARBI1</fullName>
    </submittedName>
</protein>
<dbReference type="AlphaFoldDB" id="A0A5D3C0L9"/>
<keyword evidence="4" id="KW-0540">Nuclease</keyword>
<proteinExistence type="inferred from homology"/>
<reference evidence="9 10" key="1">
    <citation type="submission" date="2019-08" db="EMBL/GenBank/DDBJ databases">
        <title>Draft genome sequences of two oriental melons (Cucumis melo L. var makuwa).</title>
        <authorList>
            <person name="Kwon S.-Y."/>
        </authorList>
    </citation>
    <scope>NUCLEOTIDE SEQUENCE [LARGE SCALE GENOMIC DNA]</scope>
    <source>
        <strain evidence="10">cv. Chang Bougi</strain>
        <tissue evidence="9">Leaf</tissue>
    </source>
</reference>
<dbReference type="GO" id="GO:0016787">
    <property type="term" value="F:hydrolase activity"/>
    <property type="evidence" value="ECO:0007669"/>
    <property type="project" value="UniProtKB-KW"/>
</dbReference>
<evidence type="ECO:0000256" key="7">
    <source>
        <dbReference type="ARBA" id="ARBA00023242"/>
    </source>
</evidence>
<evidence type="ECO:0000256" key="2">
    <source>
        <dbReference type="ARBA" id="ARBA00004123"/>
    </source>
</evidence>
<keyword evidence="6" id="KW-0378">Hydrolase</keyword>
<evidence type="ECO:0000256" key="4">
    <source>
        <dbReference type="ARBA" id="ARBA00022722"/>
    </source>
</evidence>
<evidence type="ECO:0000256" key="1">
    <source>
        <dbReference type="ARBA" id="ARBA00001968"/>
    </source>
</evidence>